<dbReference type="HOGENOM" id="CLU_3178810_0_0_3"/>
<proteinExistence type="predicted"/>
<sequence>MGIRLNSAQTTPIKVGIGQGVDGNPLDPENPYFIFGYFYSGSWSWA</sequence>
<gene>
    <name evidence="1" type="ordered locus">AM1_1007</name>
</gene>
<name>B0C0S5_ACAM1</name>
<accession>B0C0S5</accession>
<organism evidence="1 2">
    <name type="scientific">Acaryochloris marina (strain MBIC 11017)</name>
    <dbReference type="NCBI Taxonomy" id="329726"/>
    <lineage>
        <taxon>Bacteria</taxon>
        <taxon>Bacillati</taxon>
        <taxon>Cyanobacteriota</taxon>
        <taxon>Cyanophyceae</taxon>
        <taxon>Acaryochloridales</taxon>
        <taxon>Acaryochloridaceae</taxon>
        <taxon>Acaryochloris</taxon>
    </lineage>
</organism>
<protein>
    <submittedName>
        <fullName evidence="1">Uncharacterized protein</fullName>
    </submittedName>
</protein>
<dbReference type="KEGG" id="amr:AM1_1007"/>
<evidence type="ECO:0000313" key="1">
    <source>
        <dbReference type="EMBL" id="ABW26049.1"/>
    </source>
</evidence>
<reference evidence="1 2" key="1">
    <citation type="journal article" date="2008" name="Proc. Natl. Acad. Sci. U.S.A.">
        <title>Niche adaptation and genome expansion in the chlorophyll d-producing cyanobacterium Acaryochloris marina.</title>
        <authorList>
            <person name="Swingley W.D."/>
            <person name="Chen M."/>
            <person name="Cheung P.C."/>
            <person name="Conrad A.L."/>
            <person name="Dejesa L.C."/>
            <person name="Hao J."/>
            <person name="Honchak B.M."/>
            <person name="Karbach L.E."/>
            <person name="Kurdoglu A."/>
            <person name="Lahiri S."/>
            <person name="Mastrian S.D."/>
            <person name="Miyashita H."/>
            <person name="Page L."/>
            <person name="Ramakrishna P."/>
            <person name="Satoh S."/>
            <person name="Sattley W.M."/>
            <person name="Shimada Y."/>
            <person name="Taylor H.L."/>
            <person name="Tomo T."/>
            <person name="Tsuchiya T."/>
            <person name="Wang Z.T."/>
            <person name="Raymond J."/>
            <person name="Mimuro M."/>
            <person name="Blankenship R.E."/>
            <person name="Touchman J.W."/>
        </authorList>
    </citation>
    <scope>NUCLEOTIDE SEQUENCE [LARGE SCALE GENOMIC DNA]</scope>
    <source>
        <strain evidence="2">MBIC 11017</strain>
    </source>
</reference>
<evidence type="ECO:0000313" key="2">
    <source>
        <dbReference type="Proteomes" id="UP000000268"/>
    </source>
</evidence>
<dbReference type="Proteomes" id="UP000000268">
    <property type="component" value="Chromosome"/>
</dbReference>
<dbReference type="AlphaFoldDB" id="B0C0S5"/>
<dbReference type="EMBL" id="CP000828">
    <property type="protein sequence ID" value="ABW26049.1"/>
    <property type="molecule type" value="Genomic_DNA"/>
</dbReference>
<keyword evidence="2" id="KW-1185">Reference proteome</keyword>